<dbReference type="RefSeq" id="WP_208016800.1">
    <property type="nucleotide sequence ID" value="NZ_JAGDQJ010000006.1"/>
</dbReference>
<evidence type="ECO:0000313" key="1">
    <source>
        <dbReference type="EMBL" id="MBO1624393.1"/>
    </source>
</evidence>
<evidence type="ECO:0000313" key="2">
    <source>
        <dbReference type="Proteomes" id="UP000677611"/>
    </source>
</evidence>
<proteinExistence type="predicted"/>
<sequence length="145" mass="16226">MNTLSSIRFGIVLMSCIILCSGLFLTLECTSASKAAENSNIASYELLYANQNIVPLSSSLSKEKRVIKGMIITEASSHHDLNQIAKRIKEQYNNQKIDEITLSIHNKNTGKYEDDLPFEPISKGTISIFYNSQSHSNVILRLTEQ</sequence>
<dbReference type="EMBL" id="JAGDQJ010000006">
    <property type="protein sequence ID" value="MBO1624393.1"/>
    <property type="molecule type" value="Genomic_DNA"/>
</dbReference>
<organism evidence="1 2">
    <name type="scientific">Bacillus arachidis</name>
    <dbReference type="NCBI Taxonomy" id="2819290"/>
    <lineage>
        <taxon>Bacteria</taxon>
        <taxon>Bacillati</taxon>
        <taxon>Bacillota</taxon>
        <taxon>Bacilli</taxon>
        <taxon>Bacillales</taxon>
        <taxon>Bacillaceae</taxon>
        <taxon>Bacillus</taxon>
    </lineage>
</organism>
<keyword evidence="2" id="KW-1185">Reference proteome</keyword>
<reference evidence="1 2" key="1">
    <citation type="submission" date="2021-03" db="EMBL/GenBank/DDBJ databases">
        <title>Identification of novel Bacillus strains.</title>
        <authorList>
            <person name="Xiao Z."/>
            <person name="Li Y."/>
            <person name="Shen J."/>
        </authorList>
    </citation>
    <scope>NUCLEOTIDE SEQUENCE [LARGE SCALE GENOMIC DNA]</scope>
    <source>
        <strain evidence="1 2">SY8</strain>
    </source>
</reference>
<protein>
    <submittedName>
        <fullName evidence="1">Uncharacterized protein</fullName>
    </submittedName>
</protein>
<name>A0ABS3NUF4_9BACI</name>
<accession>A0ABS3NUF4</accession>
<gene>
    <name evidence="1" type="ORF">J4P90_03875</name>
</gene>
<comment type="caution">
    <text evidence="1">The sequence shown here is derived from an EMBL/GenBank/DDBJ whole genome shotgun (WGS) entry which is preliminary data.</text>
</comment>
<dbReference type="Proteomes" id="UP000677611">
    <property type="component" value="Unassembled WGS sequence"/>
</dbReference>